<evidence type="ECO:0000313" key="2">
    <source>
        <dbReference type="Proteomes" id="UP001489719"/>
    </source>
</evidence>
<organism evidence="1 2">
    <name type="scientific">Lipomyces orientalis</name>
    <dbReference type="NCBI Taxonomy" id="1233043"/>
    <lineage>
        <taxon>Eukaryota</taxon>
        <taxon>Fungi</taxon>
        <taxon>Dikarya</taxon>
        <taxon>Ascomycota</taxon>
        <taxon>Saccharomycotina</taxon>
        <taxon>Lipomycetes</taxon>
        <taxon>Lipomycetales</taxon>
        <taxon>Lipomycetaceae</taxon>
        <taxon>Lipomyces</taxon>
    </lineage>
</organism>
<evidence type="ECO:0000313" key="1">
    <source>
        <dbReference type="EMBL" id="KAK9319693.1"/>
    </source>
</evidence>
<name>A0ACC3TES1_9ASCO</name>
<dbReference type="Proteomes" id="UP001489719">
    <property type="component" value="Unassembled WGS sequence"/>
</dbReference>
<accession>A0ACC3TES1</accession>
<comment type="caution">
    <text evidence="1">The sequence shown here is derived from an EMBL/GenBank/DDBJ whole genome shotgun (WGS) entry which is preliminary data.</text>
</comment>
<sequence>MGTRLSTVLGFINLLMHAVAFTFSAPPKPLPPNVYVLTDIANEPDDAQSLIRLLLYSNELNILGIAASTSVWLNTTTRVDQIYDIIDKYSEIQDTLRVQSKNYPRASKSRSLVTSGSCAYGTDVFAEKPSEAVSHLITTIDSISSGDSIWVQIWGGSQKSRDAVAVDDFLSKVRVYAISDQDNSGPWIRANFPRLFYIVSVHGWNLYGLATWAGISGENRYNFDKGGPNTSLVSPHWVKENIQIGNLGEAYPDTMFIMEGDTPSFLYVIPNGLGSPDHPEYGSWGGRYVAVDESGFVNNYVDAVDRVLVNDKMFRSNQATIWRWRPAFQADFATRIQWSVQSSFSGANHEPTVVVNGSSSVSPITISLCNQEEDIILDATASSDPDGDDLDFIWTQYFESTATRWIAESEGIVKVRVPSFEQCSQGDHRSVPVRTFHVILEVTDSGYPRLTRYRRIIIERVNRDCIFAHDEL</sequence>
<reference evidence="2" key="1">
    <citation type="journal article" date="2024" name="Front. Bioeng. Biotechnol.">
        <title>Genome-scale model development and genomic sequencing of the oleaginous clade Lipomyces.</title>
        <authorList>
            <person name="Czajka J.J."/>
            <person name="Han Y."/>
            <person name="Kim J."/>
            <person name="Mondo S.J."/>
            <person name="Hofstad B.A."/>
            <person name="Robles A."/>
            <person name="Haridas S."/>
            <person name="Riley R."/>
            <person name="LaButti K."/>
            <person name="Pangilinan J."/>
            <person name="Andreopoulos W."/>
            <person name="Lipzen A."/>
            <person name="Yan J."/>
            <person name="Wang M."/>
            <person name="Ng V."/>
            <person name="Grigoriev I.V."/>
            <person name="Spatafora J.W."/>
            <person name="Magnuson J.K."/>
            <person name="Baker S.E."/>
            <person name="Pomraning K.R."/>
        </authorList>
    </citation>
    <scope>NUCLEOTIDE SEQUENCE [LARGE SCALE GENOMIC DNA]</scope>
    <source>
        <strain evidence="2">CBS 10300</strain>
    </source>
</reference>
<dbReference type="EMBL" id="MU970168">
    <property type="protein sequence ID" value="KAK9319693.1"/>
    <property type="molecule type" value="Genomic_DNA"/>
</dbReference>
<keyword evidence="2" id="KW-1185">Reference proteome</keyword>
<gene>
    <name evidence="1" type="ORF">V1517DRAFT_331686</name>
</gene>
<protein>
    <submittedName>
        <fullName evidence="1">Uncharacterized protein</fullName>
    </submittedName>
</protein>
<proteinExistence type="predicted"/>